<dbReference type="AlphaFoldDB" id="A0AAV2L4D0"/>
<reference evidence="1 2" key="1">
    <citation type="submission" date="2024-04" db="EMBL/GenBank/DDBJ databases">
        <authorList>
            <person name="Waldvogel A.-M."/>
            <person name="Schoenle A."/>
        </authorList>
    </citation>
    <scope>NUCLEOTIDE SEQUENCE [LARGE SCALE GENOMIC DNA]</scope>
</reference>
<name>A0AAV2L4D0_KNICA</name>
<dbReference type="EMBL" id="OZ035843">
    <property type="protein sequence ID" value="CAL1597076.1"/>
    <property type="molecule type" value="Genomic_DNA"/>
</dbReference>
<protein>
    <submittedName>
        <fullName evidence="1">Uncharacterized protein</fullName>
    </submittedName>
</protein>
<evidence type="ECO:0000313" key="2">
    <source>
        <dbReference type="Proteomes" id="UP001497482"/>
    </source>
</evidence>
<evidence type="ECO:0000313" key="1">
    <source>
        <dbReference type="EMBL" id="CAL1597076.1"/>
    </source>
</evidence>
<gene>
    <name evidence="1" type="ORF">KC01_LOCUS25641</name>
</gene>
<sequence>MVLFYRQADLPVVVFERTSHISVRPLPLSLQVKMCQCQWVEADLPVVVFERTSHISVRPLPLSLQVKMCQCQWVEVR</sequence>
<accession>A0AAV2L4D0</accession>
<proteinExistence type="predicted"/>
<organism evidence="1 2">
    <name type="scientific">Knipowitschia caucasica</name>
    <name type="common">Caucasian dwarf goby</name>
    <name type="synonym">Pomatoschistus caucasicus</name>
    <dbReference type="NCBI Taxonomy" id="637954"/>
    <lineage>
        <taxon>Eukaryota</taxon>
        <taxon>Metazoa</taxon>
        <taxon>Chordata</taxon>
        <taxon>Craniata</taxon>
        <taxon>Vertebrata</taxon>
        <taxon>Euteleostomi</taxon>
        <taxon>Actinopterygii</taxon>
        <taxon>Neopterygii</taxon>
        <taxon>Teleostei</taxon>
        <taxon>Neoteleostei</taxon>
        <taxon>Acanthomorphata</taxon>
        <taxon>Gobiaria</taxon>
        <taxon>Gobiiformes</taxon>
        <taxon>Gobioidei</taxon>
        <taxon>Gobiidae</taxon>
        <taxon>Gobiinae</taxon>
        <taxon>Knipowitschia</taxon>
    </lineage>
</organism>
<keyword evidence="2" id="KW-1185">Reference proteome</keyword>
<dbReference type="Proteomes" id="UP001497482">
    <property type="component" value="Chromosome 21"/>
</dbReference>